<evidence type="ECO:0000313" key="6">
    <source>
        <dbReference type="Proteomes" id="UP000756132"/>
    </source>
</evidence>
<reference evidence="5" key="2">
    <citation type="journal article" date="2022" name="Microb. Genom.">
        <title>A chromosome-scale genome assembly of the tomato pathogen Cladosporium fulvum reveals a compartmentalized genome architecture and the presence of a dispensable chromosome.</title>
        <authorList>
            <person name="Zaccaron A.Z."/>
            <person name="Chen L.H."/>
            <person name="Samaras A."/>
            <person name="Stergiopoulos I."/>
        </authorList>
    </citation>
    <scope>NUCLEOTIDE SEQUENCE</scope>
    <source>
        <strain evidence="5">Race5_Kim</strain>
    </source>
</reference>
<feature type="compositionally biased region" description="Low complexity" evidence="4">
    <location>
        <begin position="355"/>
        <end position="369"/>
    </location>
</feature>
<gene>
    <name evidence="5" type="ORF">CLAFUR5_03452</name>
</gene>
<feature type="compositionally biased region" description="Low complexity" evidence="4">
    <location>
        <begin position="391"/>
        <end position="400"/>
    </location>
</feature>
<dbReference type="CDD" id="cd15489">
    <property type="entry name" value="PHD_SF"/>
    <property type="match status" value="1"/>
</dbReference>
<evidence type="ECO:0000313" key="5">
    <source>
        <dbReference type="EMBL" id="UJO14030.1"/>
    </source>
</evidence>
<dbReference type="GeneID" id="71983330"/>
<evidence type="ECO:0000256" key="3">
    <source>
        <dbReference type="ARBA" id="ARBA00022833"/>
    </source>
</evidence>
<organism evidence="5 6">
    <name type="scientific">Passalora fulva</name>
    <name type="common">Tomato leaf mold</name>
    <name type="synonym">Cladosporium fulvum</name>
    <dbReference type="NCBI Taxonomy" id="5499"/>
    <lineage>
        <taxon>Eukaryota</taxon>
        <taxon>Fungi</taxon>
        <taxon>Dikarya</taxon>
        <taxon>Ascomycota</taxon>
        <taxon>Pezizomycotina</taxon>
        <taxon>Dothideomycetes</taxon>
        <taxon>Dothideomycetidae</taxon>
        <taxon>Mycosphaerellales</taxon>
        <taxon>Mycosphaerellaceae</taxon>
        <taxon>Fulvia</taxon>
    </lineage>
</organism>
<sequence length="711" mass="76984">MEFDHTYNGAVDWTFPSPTATPTAGNFQQHVYQTPKTGTFQSHFNDAFSTPQMPGYATPHQPDYAIMTPVQGQQQMPADMDNYYANMQSNGTMLQHPAMPPPTQSSAPPAMVSPVYGYSNGQPVQPRAAMSFDTSQIQTPPPTRGSSVKKPTPSQFVAFGTPSTIASRRFASPQQVPAAIQPPQSQQQMPMQFPHLQFSPQVIQFANLGPQSAPIYPQTQIMWEQAPNPTMYSQQPRRLDDPFSPTTSGPMGWPTQTMQTSAAQTVSFNTPAMSSFPVQPPFERPASAAPVATSQQAPPIPAMTTASVDPSLVYSSPIRPVKSSNTKPNRPPITAPKSETKRKDSGNAEHKRTETTSSVDTVSTTSSTSKGLRRSNTTGTARPPSAPRANSSESLSRSSSTLQPPRTASPMKRVGRLPLGSISESRRITPRASVILTIDESGRARTVTQNVPSLVPSKSMLDKYQERFPGLFDSDTSDEEEDEEDQTPSRSASLSFARGEERKSKVAKLDPPVENLEGLSIPHSSSSASMKVTPSRAAIAAAAQLRRGGSLRKQTPSRNGQRRAASSAAATIDTAPMDMHSDRQHSIAGAQTPSLSLEWPETALDAHNRRWSVMSMDQPHSVSPTHQFPENPYAQHDLRRAAQPGRLLIRCTCGVPHDQGMVLVQCISCTQHTHAACVGLNPASLSNTFTCFLCTRPSSGLKVKVGSRTRS</sequence>
<proteinExistence type="predicted"/>
<dbReference type="InterPro" id="IPR019786">
    <property type="entry name" value="Zinc_finger_PHD-type_CS"/>
</dbReference>
<evidence type="ECO:0000256" key="4">
    <source>
        <dbReference type="SAM" id="MobiDB-lite"/>
    </source>
</evidence>
<keyword evidence="1" id="KW-0479">Metal-binding</keyword>
<evidence type="ECO:0008006" key="7">
    <source>
        <dbReference type="Google" id="ProtNLM"/>
    </source>
</evidence>
<dbReference type="InterPro" id="IPR013083">
    <property type="entry name" value="Znf_RING/FYVE/PHD"/>
</dbReference>
<keyword evidence="3" id="KW-0862">Zinc</keyword>
<dbReference type="PROSITE" id="PS01359">
    <property type="entry name" value="ZF_PHD_1"/>
    <property type="match status" value="1"/>
</dbReference>
<keyword evidence="6" id="KW-1185">Reference proteome</keyword>
<keyword evidence="2" id="KW-0863">Zinc-finger</keyword>
<dbReference type="SUPFAM" id="SSF57903">
    <property type="entry name" value="FYVE/PHD zinc finger"/>
    <property type="match status" value="1"/>
</dbReference>
<feature type="region of interest" description="Disordered" evidence="4">
    <location>
        <begin position="469"/>
        <end position="510"/>
    </location>
</feature>
<name>A0A9Q8LAQ6_PASFU</name>
<dbReference type="EMBL" id="CP090164">
    <property type="protein sequence ID" value="UJO14030.1"/>
    <property type="molecule type" value="Genomic_DNA"/>
</dbReference>
<evidence type="ECO:0000256" key="2">
    <source>
        <dbReference type="ARBA" id="ARBA00022771"/>
    </source>
</evidence>
<accession>A0A9Q8LAQ6</accession>
<dbReference type="GO" id="GO:0008270">
    <property type="term" value="F:zinc ion binding"/>
    <property type="evidence" value="ECO:0007669"/>
    <property type="project" value="UniProtKB-KW"/>
</dbReference>
<feature type="compositionally biased region" description="Basic and acidic residues" evidence="4">
    <location>
        <begin position="498"/>
        <end position="508"/>
    </location>
</feature>
<feature type="region of interest" description="Disordered" evidence="4">
    <location>
        <begin position="97"/>
        <end position="152"/>
    </location>
</feature>
<reference evidence="5" key="1">
    <citation type="submission" date="2021-12" db="EMBL/GenBank/DDBJ databases">
        <authorList>
            <person name="Zaccaron A."/>
            <person name="Stergiopoulos I."/>
        </authorList>
    </citation>
    <scope>NUCLEOTIDE SEQUENCE</scope>
    <source>
        <strain evidence="5">Race5_Kim</strain>
    </source>
</reference>
<feature type="compositionally biased region" description="Acidic residues" evidence="4">
    <location>
        <begin position="475"/>
        <end position="486"/>
    </location>
</feature>
<dbReference type="AlphaFoldDB" id="A0A9Q8LAQ6"/>
<protein>
    <recommendedName>
        <fullName evidence="7">Zinc finger PHD-type domain-containing protein</fullName>
    </recommendedName>
</protein>
<dbReference type="Gene3D" id="3.30.40.10">
    <property type="entry name" value="Zinc/RING finger domain, C3HC4 (zinc finger)"/>
    <property type="match status" value="1"/>
</dbReference>
<evidence type="ECO:0000256" key="1">
    <source>
        <dbReference type="ARBA" id="ARBA00022723"/>
    </source>
</evidence>
<dbReference type="OrthoDB" id="436852at2759"/>
<dbReference type="InterPro" id="IPR011011">
    <property type="entry name" value="Znf_FYVE_PHD"/>
</dbReference>
<dbReference type="KEGG" id="ffu:CLAFUR5_03452"/>
<dbReference type="RefSeq" id="XP_047758396.1">
    <property type="nucleotide sequence ID" value="XM_047902600.1"/>
</dbReference>
<dbReference type="Proteomes" id="UP000756132">
    <property type="component" value="Chromosome 2"/>
</dbReference>
<feature type="region of interest" description="Disordered" evidence="4">
    <location>
        <begin position="544"/>
        <end position="594"/>
    </location>
</feature>
<feature type="compositionally biased region" description="Basic and acidic residues" evidence="4">
    <location>
        <begin position="338"/>
        <end position="354"/>
    </location>
</feature>
<feature type="region of interest" description="Disordered" evidence="4">
    <location>
        <begin position="271"/>
        <end position="425"/>
    </location>
</feature>